<dbReference type="AlphaFoldDB" id="A0A9N7YXD4"/>
<dbReference type="Proteomes" id="UP001153269">
    <property type="component" value="Unassembled WGS sequence"/>
</dbReference>
<name>A0A9N7YXD4_PLEPL</name>
<comment type="caution">
    <text evidence="1">The sequence shown here is derived from an EMBL/GenBank/DDBJ whole genome shotgun (WGS) entry which is preliminary data.</text>
</comment>
<reference evidence="1" key="1">
    <citation type="submission" date="2020-03" db="EMBL/GenBank/DDBJ databases">
        <authorList>
            <person name="Weist P."/>
        </authorList>
    </citation>
    <scope>NUCLEOTIDE SEQUENCE</scope>
</reference>
<accession>A0A9N7YXD4</accession>
<evidence type="ECO:0000313" key="1">
    <source>
        <dbReference type="EMBL" id="CAB1443443.1"/>
    </source>
</evidence>
<feature type="non-terminal residue" evidence="1">
    <location>
        <position position="1"/>
    </location>
</feature>
<proteinExistence type="predicted"/>
<sequence>MDKHFKIVFLFQEESFCDFISEFSKRQDRMLEFLNDLEEGAIQLDRMNKGAKISSVCLSVSEWNTILTVPLFRDLKWLQPQPVHHRLIFLHQQLPIHQTPRTEQQTKEADLL</sequence>
<evidence type="ECO:0000313" key="2">
    <source>
        <dbReference type="Proteomes" id="UP001153269"/>
    </source>
</evidence>
<keyword evidence="2" id="KW-1185">Reference proteome</keyword>
<gene>
    <name evidence="1" type="ORF">PLEPLA_LOCUS31159</name>
</gene>
<protein>
    <submittedName>
        <fullName evidence="1">Uncharacterized protein</fullName>
    </submittedName>
</protein>
<organism evidence="1 2">
    <name type="scientific">Pleuronectes platessa</name>
    <name type="common">European plaice</name>
    <dbReference type="NCBI Taxonomy" id="8262"/>
    <lineage>
        <taxon>Eukaryota</taxon>
        <taxon>Metazoa</taxon>
        <taxon>Chordata</taxon>
        <taxon>Craniata</taxon>
        <taxon>Vertebrata</taxon>
        <taxon>Euteleostomi</taxon>
        <taxon>Actinopterygii</taxon>
        <taxon>Neopterygii</taxon>
        <taxon>Teleostei</taxon>
        <taxon>Neoteleostei</taxon>
        <taxon>Acanthomorphata</taxon>
        <taxon>Carangaria</taxon>
        <taxon>Pleuronectiformes</taxon>
        <taxon>Pleuronectoidei</taxon>
        <taxon>Pleuronectidae</taxon>
        <taxon>Pleuronectes</taxon>
    </lineage>
</organism>
<dbReference type="EMBL" id="CADEAL010003103">
    <property type="protein sequence ID" value="CAB1443443.1"/>
    <property type="molecule type" value="Genomic_DNA"/>
</dbReference>